<reference evidence="4 5" key="1">
    <citation type="journal article" date="2024" name="Commun. Biol.">
        <title>Comparative genomic analysis of thermophilic fungi reveals convergent evolutionary adaptations and gene losses.</title>
        <authorList>
            <person name="Steindorff A.S."/>
            <person name="Aguilar-Pontes M.V."/>
            <person name="Robinson A.J."/>
            <person name="Andreopoulos B."/>
            <person name="LaButti K."/>
            <person name="Kuo A."/>
            <person name="Mondo S."/>
            <person name="Riley R."/>
            <person name="Otillar R."/>
            <person name="Haridas S."/>
            <person name="Lipzen A."/>
            <person name="Grimwood J."/>
            <person name="Schmutz J."/>
            <person name="Clum A."/>
            <person name="Reid I.D."/>
            <person name="Moisan M.C."/>
            <person name="Butler G."/>
            <person name="Nguyen T.T.M."/>
            <person name="Dewar K."/>
            <person name="Conant G."/>
            <person name="Drula E."/>
            <person name="Henrissat B."/>
            <person name="Hansel C."/>
            <person name="Singer S."/>
            <person name="Hutchinson M.I."/>
            <person name="de Vries R.P."/>
            <person name="Natvig D.O."/>
            <person name="Powell A.J."/>
            <person name="Tsang A."/>
            <person name="Grigoriev I.V."/>
        </authorList>
    </citation>
    <scope>NUCLEOTIDE SEQUENCE [LARGE SCALE GENOMIC DNA]</scope>
    <source>
        <strain evidence="4 5">CBS 494.80</strain>
    </source>
</reference>
<dbReference type="PANTHER" id="PTHR33365:SF11">
    <property type="entry name" value="TAT PATHWAY SIGNAL SEQUENCE"/>
    <property type="match status" value="1"/>
</dbReference>
<protein>
    <submittedName>
        <fullName evidence="4">Uncharacterized protein</fullName>
    </submittedName>
</protein>
<dbReference type="EMBL" id="JAZHXI010000014">
    <property type="protein sequence ID" value="KAL2064241.1"/>
    <property type="molecule type" value="Genomic_DNA"/>
</dbReference>
<evidence type="ECO:0000313" key="5">
    <source>
        <dbReference type="Proteomes" id="UP001595075"/>
    </source>
</evidence>
<dbReference type="InterPro" id="IPR021765">
    <property type="entry name" value="UstYa-like"/>
</dbReference>
<comment type="similarity">
    <text evidence="3">Belongs to the ustYa family.</text>
</comment>
<name>A0ABR4C2T2_9HELO</name>
<dbReference type="Proteomes" id="UP001595075">
    <property type="component" value="Unassembled WGS sequence"/>
</dbReference>
<keyword evidence="2" id="KW-0560">Oxidoreductase</keyword>
<evidence type="ECO:0000256" key="2">
    <source>
        <dbReference type="ARBA" id="ARBA00023002"/>
    </source>
</evidence>
<keyword evidence="5" id="KW-1185">Reference proteome</keyword>
<sequence length="232" mass="25215">MALSSKTLYTPKNTTHKMLLALLTITTLIGLLIAIFRPQIHTSLTSICDSISLSSPSSPDSILTSFQPNLTYQSLSPSTDKLWNSLVTPNGGFILEKARDDEEGKVYGVGMFHQLHCLQIFRDHFQELYSKLGIAGTGTGTAKGTGMKRSVVHGHHLDLGHTLHCMDYFRQVFLCFADGSLEASEAGPNGELPTINGMVPHQCRDPASLYERSLASPASGIHMKSKSEGPGR</sequence>
<dbReference type="PANTHER" id="PTHR33365">
    <property type="entry name" value="YALI0B05434P"/>
    <property type="match status" value="1"/>
</dbReference>
<evidence type="ECO:0000256" key="1">
    <source>
        <dbReference type="ARBA" id="ARBA00004685"/>
    </source>
</evidence>
<evidence type="ECO:0000256" key="3">
    <source>
        <dbReference type="ARBA" id="ARBA00035112"/>
    </source>
</evidence>
<organism evidence="4 5">
    <name type="scientific">Oculimacula yallundae</name>
    <dbReference type="NCBI Taxonomy" id="86028"/>
    <lineage>
        <taxon>Eukaryota</taxon>
        <taxon>Fungi</taxon>
        <taxon>Dikarya</taxon>
        <taxon>Ascomycota</taxon>
        <taxon>Pezizomycotina</taxon>
        <taxon>Leotiomycetes</taxon>
        <taxon>Helotiales</taxon>
        <taxon>Ploettnerulaceae</taxon>
        <taxon>Oculimacula</taxon>
    </lineage>
</organism>
<proteinExistence type="inferred from homology"/>
<comment type="pathway">
    <text evidence="1">Mycotoxin biosynthesis.</text>
</comment>
<gene>
    <name evidence="4" type="ORF">VTL71DRAFT_4735</name>
</gene>
<evidence type="ECO:0000313" key="4">
    <source>
        <dbReference type="EMBL" id="KAL2064241.1"/>
    </source>
</evidence>
<comment type="caution">
    <text evidence="4">The sequence shown here is derived from an EMBL/GenBank/DDBJ whole genome shotgun (WGS) entry which is preliminary data.</text>
</comment>
<accession>A0ABR4C2T2</accession>
<dbReference type="Pfam" id="PF11807">
    <property type="entry name" value="UstYa"/>
    <property type="match status" value="1"/>
</dbReference>